<dbReference type="AlphaFoldDB" id="A0A4Q2EJ24"/>
<keyword evidence="6" id="KW-0479">Metal-binding</keyword>
<dbReference type="UniPathway" id="UPA00077">
    <property type="reaction ID" value="UER00154"/>
</dbReference>
<evidence type="ECO:0000256" key="9">
    <source>
        <dbReference type="RuleBase" id="RU362079"/>
    </source>
</evidence>
<dbReference type="OrthoDB" id="9811744at2"/>
<dbReference type="NCBIfam" id="TIGR00525">
    <property type="entry name" value="folB"/>
    <property type="match status" value="1"/>
</dbReference>
<comment type="pathway">
    <text evidence="3">Cofactor biosynthesis; tetrahydrofolate biosynthesis; 7,8-dihydrofolate from 2-amino-4-hydroxy-6-hydroxymethyl-7,8-dihydropteridine diphosphate and 4-aminobenzoate: step 1/2.</text>
</comment>
<keyword evidence="12" id="KW-1185">Reference proteome</keyword>
<dbReference type="InterPro" id="IPR006156">
    <property type="entry name" value="Dihydroneopterin_aldolase"/>
</dbReference>
<comment type="cofactor">
    <cofactor evidence="2">
        <name>Mg(2+)</name>
        <dbReference type="ChEBI" id="CHEBI:18420"/>
    </cofactor>
</comment>
<evidence type="ECO:0000259" key="10">
    <source>
        <dbReference type="PROSITE" id="PS50972"/>
    </source>
</evidence>
<reference evidence="11 12" key="1">
    <citation type="submission" date="2018-01" db="EMBL/GenBank/DDBJ databases">
        <title>Lactibacter flavus gen. nov., sp. nov., a novel bacterium of the family Propionibacteriaceae isolated from raw milk and dairy products.</title>
        <authorList>
            <person name="Wenning M."/>
            <person name="Breitenwieser F."/>
            <person name="Huptas C."/>
            <person name="von Neubeck M."/>
            <person name="Busse H.-J."/>
            <person name="Scherer S."/>
        </authorList>
    </citation>
    <scope>NUCLEOTIDE SEQUENCE [LARGE SCALE GENOMIC DNA]</scope>
    <source>
        <strain evidence="11 12">VG341</strain>
    </source>
</reference>
<gene>
    <name evidence="11" type="ORF">C1706_03155</name>
</gene>
<evidence type="ECO:0000256" key="7">
    <source>
        <dbReference type="ARBA" id="ARBA00022842"/>
    </source>
</evidence>
<dbReference type="PROSITE" id="PS50972">
    <property type="entry name" value="PTERIN_BINDING"/>
    <property type="match status" value="1"/>
</dbReference>
<accession>A0A4Q2EJ24</accession>
<dbReference type="InterPro" id="IPR000489">
    <property type="entry name" value="Pterin-binding_dom"/>
</dbReference>
<dbReference type="PANTHER" id="PTHR20941:SF1">
    <property type="entry name" value="FOLIC ACID SYNTHESIS PROTEIN FOL1"/>
    <property type="match status" value="1"/>
</dbReference>
<evidence type="ECO:0000313" key="12">
    <source>
        <dbReference type="Proteomes" id="UP000290624"/>
    </source>
</evidence>
<evidence type="ECO:0000256" key="8">
    <source>
        <dbReference type="ARBA" id="ARBA00022909"/>
    </source>
</evidence>
<keyword evidence="7" id="KW-0460">Magnesium</keyword>
<dbReference type="GO" id="GO:0046654">
    <property type="term" value="P:tetrahydrofolate biosynthetic process"/>
    <property type="evidence" value="ECO:0007669"/>
    <property type="project" value="UniProtKB-UniRule"/>
</dbReference>
<dbReference type="GO" id="GO:0046872">
    <property type="term" value="F:metal ion binding"/>
    <property type="evidence" value="ECO:0007669"/>
    <property type="project" value="UniProtKB-KW"/>
</dbReference>
<evidence type="ECO:0000256" key="6">
    <source>
        <dbReference type="ARBA" id="ARBA00022723"/>
    </source>
</evidence>
<sequence length="385" mass="39848">MGILNVTPDSFSDGGLWDDPARALAHAHDLVAQGADLIDVGGESTRPGARRVGPEEELARVLPVVSELVAAGIPVSVDTSRASVAAACLAAGASWINDVTGGADPAMLATVASAGAGYMAMHTRGDSETMGSLAHYDDVVADVCAELADRRDAALAAGISPERLVLDPGIGFAKTAAHNWAILKNWSAFTTLGLPLLLAVSRKAFLGRLLGDDEHPVPPADRDTASAALAALLVTHGVWGVRVHDVAAHADALRTAARLAAEPAAASPLVTIGLSGVRARGFHGVFPEERREGQDFIVDVEVQIERQSAEDDLETTVDYGGLAEALVADIEGEPVDLIETLASRLLCTCLAAPLVRAATVTVHKPSAPIRVPFTDVTVTVTGSRS</sequence>
<dbReference type="PROSITE" id="PS00793">
    <property type="entry name" value="DHPS_2"/>
    <property type="match status" value="1"/>
</dbReference>
<comment type="catalytic activity">
    <reaction evidence="1">
        <text>(7,8-dihydropterin-6-yl)methyl diphosphate + 4-aminobenzoate = 7,8-dihydropteroate + diphosphate</text>
        <dbReference type="Rhea" id="RHEA:19949"/>
        <dbReference type="ChEBI" id="CHEBI:17836"/>
        <dbReference type="ChEBI" id="CHEBI:17839"/>
        <dbReference type="ChEBI" id="CHEBI:33019"/>
        <dbReference type="ChEBI" id="CHEBI:72950"/>
        <dbReference type="EC" id="2.5.1.15"/>
    </reaction>
</comment>
<dbReference type="InterPro" id="IPR011005">
    <property type="entry name" value="Dihydropteroate_synth-like_sf"/>
</dbReference>
<comment type="caution">
    <text evidence="11">The sequence shown here is derived from an EMBL/GenBank/DDBJ whole genome shotgun (WGS) entry which is preliminary data.</text>
</comment>
<protein>
    <recommendedName>
        <fullName evidence="9">7,8-dihydroneopterin aldolase</fullName>
        <ecNumber evidence="9">4.1.2.25</ecNumber>
    </recommendedName>
</protein>
<evidence type="ECO:0000256" key="3">
    <source>
        <dbReference type="ARBA" id="ARBA00004763"/>
    </source>
</evidence>
<comment type="similarity">
    <text evidence="9">Belongs to the DHNA family.</text>
</comment>
<dbReference type="InterPro" id="IPR043133">
    <property type="entry name" value="GTP-CH-I_C/QueF"/>
</dbReference>
<evidence type="ECO:0000256" key="5">
    <source>
        <dbReference type="ARBA" id="ARBA00022679"/>
    </source>
</evidence>
<proteinExistence type="inferred from homology"/>
<comment type="similarity">
    <text evidence="4">Belongs to the DHPS family.</text>
</comment>
<dbReference type="GO" id="GO:0005829">
    <property type="term" value="C:cytosol"/>
    <property type="evidence" value="ECO:0007669"/>
    <property type="project" value="TreeGrafter"/>
</dbReference>
<feature type="domain" description="Pterin-binding" evidence="10">
    <location>
        <begin position="1"/>
        <end position="254"/>
    </location>
</feature>
<keyword evidence="9" id="KW-0456">Lyase</keyword>
<dbReference type="SUPFAM" id="SSF51717">
    <property type="entry name" value="Dihydropteroate synthetase-like"/>
    <property type="match status" value="1"/>
</dbReference>
<evidence type="ECO:0000256" key="1">
    <source>
        <dbReference type="ARBA" id="ARBA00000012"/>
    </source>
</evidence>
<dbReference type="Pfam" id="PF00809">
    <property type="entry name" value="Pterin_bind"/>
    <property type="match status" value="1"/>
</dbReference>
<name>A0A4Q2EJ24_9ACTN</name>
<dbReference type="GO" id="GO:0004156">
    <property type="term" value="F:dihydropteroate synthase activity"/>
    <property type="evidence" value="ECO:0007669"/>
    <property type="project" value="UniProtKB-EC"/>
</dbReference>
<dbReference type="SUPFAM" id="SSF55620">
    <property type="entry name" value="Tetrahydrobiopterin biosynthesis enzymes-like"/>
    <property type="match status" value="1"/>
</dbReference>
<dbReference type="InterPro" id="IPR006157">
    <property type="entry name" value="FolB_dom"/>
</dbReference>
<dbReference type="Gene3D" id="3.20.20.20">
    <property type="entry name" value="Dihydropteroate synthase-like"/>
    <property type="match status" value="1"/>
</dbReference>
<keyword evidence="5" id="KW-0808">Transferase</keyword>
<dbReference type="Gene3D" id="3.30.1130.10">
    <property type="match status" value="1"/>
</dbReference>
<evidence type="ECO:0000256" key="4">
    <source>
        <dbReference type="ARBA" id="ARBA00009503"/>
    </source>
</evidence>
<dbReference type="Pfam" id="PF02152">
    <property type="entry name" value="FolB"/>
    <property type="match status" value="1"/>
</dbReference>
<dbReference type="NCBIfam" id="TIGR00526">
    <property type="entry name" value="folB_dom"/>
    <property type="match status" value="1"/>
</dbReference>
<dbReference type="EC" id="4.1.2.25" evidence="9"/>
<dbReference type="PANTHER" id="PTHR20941">
    <property type="entry name" value="FOLATE SYNTHESIS PROTEINS"/>
    <property type="match status" value="1"/>
</dbReference>
<dbReference type="GO" id="GO:0004150">
    <property type="term" value="F:dihydroneopterin aldolase activity"/>
    <property type="evidence" value="ECO:0007669"/>
    <property type="project" value="UniProtKB-UniRule"/>
</dbReference>
<evidence type="ECO:0000256" key="2">
    <source>
        <dbReference type="ARBA" id="ARBA00001946"/>
    </source>
</evidence>
<dbReference type="CDD" id="cd00739">
    <property type="entry name" value="DHPS"/>
    <property type="match status" value="1"/>
</dbReference>
<dbReference type="Proteomes" id="UP000290624">
    <property type="component" value="Unassembled WGS sequence"/>
</dbReference>
<evidence type="ECO:0000313" key="11">
    <source>
        <dbReference type="EMBL" id="RXW33163.1"/>
    </source>
</evidence>
<comment type="catalytic activity">
    <reaction evidence="9">
        <text>7,8-dihydroneopterin = 6-hydroxymethyl-7,8-dihydropterin + glycolaldehyde</text>
        <dbReference type="Rhea" id="RHEA:10540"/>
        <dbReference type="ChEBI" id="CHEBI:17001"/>
        <dbReference type="ChEBI" id="CHEBI:17071"/>
        <dbReference type="ChEBI" id="CHEBI:44841"/>
        <dbReference type="EC" id="4.1.2.25"/>
    </reaction>
</comment>
<dbReference type="GO" id="GO:0046656">
    <property type="term" value="P:folic acid biosynthetic process"/>
    <property type="evidence" value="ECO:0007669"/>
    <property type="project" value="UniProtKB-UniRule"/>
</dbReference>
<dbReference type="SMART" id="SM00905">
    <property type="entry name" value="FolB"/>
    <property type="match status" value="1"/>
</dbReference>
<dbReference type="InterPro" id="IPR006390">
    <property type="entry name" value="DHP_synth_dom"/>
</dbReference>
<dbReference type="InterPro" id="IPR045031">
    <property type="entry name" value="DHP_synth-like"/>
</dbReference>
<dbReference type="EMBL" id="PPCV01000002">
    <property type="protein sequence ID" value="RXW33163.1"/>
    <property type="molecule type" value="Genomic_DNA"/>
</dbReference>
<dbReference type="NCBIfam" id="TIGR01496">
    <property type="entry name" value="DHPS"/>
    <property type="match status" value="1"/>
</dbReference>
<keyword evidence="8 9" id="KW-0289">Folate biosynthesis</keyword>
<comment type="function">
    <text evidence="9">Catalyzes the conversion of 7,8-dihydroneopterin to 6-hydroxymethyl-7,8-dihydropterin.</text>
</comment>
<comment type="pathway">
    <text evidence="9">Cofactor biosynthesis; tetrahydrofolate biosynthesis; 2-amino-4-hydroxy-6-hydroxymethyl-7,8-dihydropteridine diphosphate from 7,8-dihydroneopterin triphosphate: step 3/4.</text>
</comment>
<organism evidence="11 12">
    <name type="scientific">Propioniciclava flava</name>
    <dbReference type="NCBI Taxonomy" id="2072026"/>
    <lineage>
        <taxon>Bacteria</taxon>
        <taxon>Bacillati</taxon>
        <taxon>Actinomycetota</taxon>
        <taxon>Actinomycetes</taxon>
        <taxon>Propionibacteriales</taxon>
        <taxon>Propionibacteriaceae</taxon>
        <taxon>Propioniciclava</taxon>
    </lineage>
</organism>